<reference evidence="9 10" key="1">
    <citation type="journal article" date="2021" name="Nat. Plants">
        <title>The Taxus genome provides insights into paclitaxel biosynthesis.</title>
        <authorList>
            <person name="Xiong X."/>
            <person name="Gou J."/>
            <person name="Liao Q."/>
            <person name="Li Y."/>
            <person name="Zhou Q."/>
            <person name="Bi G."/>
            <person name="Li C."/>
            <person name="Du R."/>
            <person name="Wang X."/>
            <person name="Sun T."/>
            <person name="Guo L."/>
            <person name="Liang H."/>
            <person name="Lu P."/>
            <person name="Wu Y."/>
            <person name="Zhang Z."/>
            <person name="Ro D.K."/>
            <person name="Shang Y."/>
            <person name="Huang S."/>
            <person name="Yan J."/>
        </authorList>
    </citation>
    <scope>NUCLEOTIDE SEQUENCE [LARGE SCALE GENOMIC DNA]</scope>
    <source>
        <strain evidence="9">Ta-2019</strain>
    </source>
</reference>
<sequence length="1126" mass="126033">MESLAQLEALCERLYNSQDSAERAHAESTLQCFSVNTEYISQCQYILDNASSPYALVLASSSLLKQVTEHSLSLQLRLDIRNYVVGYLATRGPELQPYVTGSLIQLLCRVTKLGWYDDDRFREIVKESMDFLSQSTTDHYFIGLKILNQIVAEMNQPNPGFPLTHHRKIACSFRDLALFQIFQISITSLQQLKNDLDKKLKEQALSLALKCLSFDFVGTSLDESSEDLGTVQIPSSWRPILEDSSTLQLFFDYYAISKPPLSKEVLECLVRLASVRRSLFSNDTERSKFLAHLMTGTKDILQTGQGLADHDNYHEYCRLLGRFKVNYQLSELVNVEGYSDWIRLVAEFTLKSLQSWQWASSSVYYLLGLWSRLVTSVPYLKSDMPSLLDEFVPKITEGFITSRFDCVQAILPDDLSEDPLDNVELLQDQLDNFPYICRFQYETSSLYIIKLLEPILQTYTEGARLPTSGDSNELSIVEGQLAWIVHIIASIIKFKPSTSCSAEPHEIIDAELAARVFQLINISDTGSYAQRYSRTSKQRLDRAILTFFQHFRKSYVGDQAMHSSKQLYSRLSELLGLQDHLMVLNVIVAKIATNLKCYTQSEDVIEHTLALFLELASGVQIQVRDGYVRVLPRYATGKGLRSGYGSGDKSIVGVGTGAATGAGVVWSGQGAARGLRKWPEKAEISRVIALSEDFLADVATCTGPCDYAFWVASPIFLRVSTIGDISGTGRKLPHGIPKKVEMFPVKPEKSMGRQVVEPSIAKFFYAHAIQLHVARSPDLKQMFKDVIVVGLSFVPLGEKLRISLLDIEYSKVFISLESTPDAAFRTDAVKYALIGLMRDLRGIAMATNRQVTTPLLKFMAEFVLNKTQRLTFDSSSPNGILLFREVSKLIVAYGTRVLSLPMPSDIYAFKYKGIAISLTILTRALAGNYVNFGVFELYGDRALADALDIALKLTLSIPLPDIMAFRKLTRSYFALLEVLCNSHTNVIVNLDTSTFAHIVGSLESGLKSLDVNISTQCASAVDNLAAFYFNNITVGETPALPSAVNLARHIAECPNLFPEILKTLFEIVLFEDCANQWSLSRPMLSLILINEQIFNDLKVQILASQSLDQQPRLAQCFDKLMADVTR</sequence>
<dbReference type="GO" id="GO:0005049">
    <property type="term" value="F:nuclear export signal receptor activity"/>
    <property type="evidence" value="ECO:0007669"/>
    <property type="project" value="InterPro"/>
</dbReference>
<dbReference type="AlphaFoldDB" id="A0AA38H2B8"/>
<evidence type="ECO:0000256" key="3">
    <source>
        <dbReference type="ARBA" id="ARBA00009466"/>
    </source>
</evidence>
<evidence type="ECO:0000259" key="8">
    <source>
        <dbReference type="SMART" id="SM00913"/>
    </source>
</evidence>
<dbReference type="GO" id="GO:0006611">
    <property type="term" value="P:protein export from nucleus"/>
    <property type="evidence" value="ECO:0007669"/>
    <property type="project" value="TreeGrafter"/>
</dbReference>
<evidence type="ECO:0000256" key="2">
    <source>
        <dbReference type="ARBA" id="ARBA00004496"/>
    </source>
</evidence>
<evidence type="ECO:0000256" key="4">
    <source>
        <dbReference type="ARBA" id="ARBA00022448"/>
    </source>
</evidence>
<gene>
    <name evidence="9" type="ORF">KI387_004000</name>
</gene>
<feature type="domain" description="Importin N-terminal" evidence="8">
    <location>
        <begin position="26"/>
        <end position="90"/>
    </location>
</feature>
<dbReference type="GO" id="GO:0005643">
    <property type="term" value="C:nuclear pore"/>
    <property type="evidence" value="ECO:0007669"/>
    <property type="project" value="TreeGrafter"/>
</dbReference>
<organism evidence="9 10">
    <name type="scientific">Taxus chinensis</name>
    <name type="common">Chinese yew</name>
    <name type="synonym">Taxus wallichiana var. chinensis</name>
    <dbReference type="NCBI Taxonomy" id="29808"/>
    <lineage>
        <taxon>Eukaryota</taxon>
        <taxon>Viridiplantae</taxon>
        <taxon>Streptophyta</taxon>
        <taxon>Embryophyta</taxon>
        <taxon>Tracheophyta</taxon>
        <taxon>Spermatophyta</taxon>
        <taxon>Pinopsida</taxon>
        <taxon>Pinidae</taxon>
        <taxon>Conifers II</taxon>
        <taxon>Cupressales</taxon>
        <taxon>Taxaceae</taxon>
        <taxon>Taxus</taxon>
    </lineage>
</organism>
<dbReference type="PANTHER" id="PTHR12596:SF2">
    <property type="entry name" value="EXPORTIN-7 ISOFORM X1"/>
    <property type="match status" value="1"/>
</dbReference>
<evidence type="ECO:0000313" key="9">
    <source>
        <dbReference type="EMBL" id="KAH9331892.1"/>
    </source>
</evidence>
<evidence type="ECO:0000256" key="7">
    <source>
        <dbReference type="ARBA" id="ARBA00023242"/>
    </source>
</evidence>
<protein>
    <recommendedName>
        <fullName evidence="8">Importin N-terminal domain-containing protein</fullName>
    </recommendedName>
</protein>
<comment type="caution">
    <text evidence="9">The sequence shown here is derived from an EMBL/GenBank/DDBJ whole genome shotgun (WGS) entry which is preliminary data.</text>
</comment>
<dbReference type="InterPro" id="IPR011989">
    <property type="entry name" value="ARM-like"/>
</dbReference>
<dbReference type="FunFam" id="1.25.10.10:FF:000263">
    <property type="entry name" value="ARM repeat superfamily protein"/>
    <property type="match status" value="1"/>
</dbReference>
<dbReference type="GO" id="GO:0005737">
    <property type="term" value="C:cytoplasm"/>
    <property type="evidence" value="ECO:0007669"/>
    <property type="project" value="UniProtKB-SubCell"/>
</dbReference>
<dbReference type="Proteomes" id="UP000824469">
    <property type="component" value="Unassembled WGS sequence"/>
</dbReference>
<evidence type="ECO:0000256" key="5">
    <source>
        <dbReference type="ARBA" id="ARBA00022490"/>
    </source>
</evidence>
<keyword evidence="7" id="KW-0539">Nucleus</keyword>
<dbReference type="InterPro" id="IPR044189">
    <property type="entry name" value="XPO4/7-like"/>
</dbReference>
<evidence type="ECO:0000313" key="10">
    <source>
        <dbReference type="Proteomes" id="UP000824469"/>
    </source>
</evidence>
<evidence type="ECO:0000256" key="1">
    <source>
        <dbReference type="ARBA" id="ARBA00004123"/>
    </source>
</evidence>
<dbReference type="PANTHER" id="PTHR12596">
    <property type="entry name" value="EXPORTIN 4,7-RELATED"/>
    <property type="match status" value="1"/>
</dbReference>
<dbReference type="SUPFAM" id="SSF48371">
    <property type="entry name" value="ARM repeat"/>
    <property type="match status" value="1"/>
</dbReference>
<dbReference type="GO" id="GO:0031267">
    <property type="term" value="F:small GTPase binding"/>
    <property type="evidence" value="ECO:0007669"/>
    <property type="project" value="InterPro"/>
</dbReference>
<feature type="non-terminal residue" evidence="9">
    <location>
        <position position="1126"/>
    </location>
</feature>
<dbReference type="Gene3D" id="1.25.10.10">
    <property type="entry name" value="Leucine-rich Repeat Variant"/>
    <property type="match status" value="2"/>
</dbReference>
<comment type="subcellular location">
    <subcellularLocation>
        <location evidence="2">Cytoplasm</location>
    </subcellularLocation>
    <subcellularLocation>
        <location evidence="1">Nucleus</location>
    </subcellularLocation>
</comment>
<keyword evidence="10" id="KW-1185">Reference proteome</keyword>
<evidence type="ECO:0000256" key="6">
    <source>
        <dbReference type="ARBA" id="ARBA00022927"/>
    </source>
</evidence>
<dbReference type="EMBL" id="JAHRHJ020000001">
    <property type="protein sequence ID" value="KAH9331892.1"/>
    <property type="molecule type" value="Genomic_DNA"/>
</dbReference>
<dbReference type="InterPro" id="IPR001494">
    <property type="entry name" value="Importin-beta_N"/>
</dbReference>
<accession>A0AA38H2B8</accession>
<proteinExistence type="inferred from homology"/>
<dbReference type="SMART" id="SM00913">
    <property type="entry name" value="IBN_N"/>
    <property type="match status" value="1"/>
</dbReference>
<comment type="similarity">
    <text evidence="3">Belongs to the exportin family.</text>
</comment>
<dbReference type="InterPro" id="IPR016024">
    <property type="entry name" value="ARM-type_fold"/>
</dbReference>
<dbReference type="InterPro" id="IPR057947">
    <property type="entry name" value="TPR_XPO7/RBP17"/>
</dbReference>
<keyword evidence="5" id="KW-0963">Cytoplasm</keyword>
<dbReference type="Pfam" id="PF25795">
    <property type="entry name" value="TPR_XPO7"/>
    <property type="match status" value="1"/>
</dbReference>
<name>A0AA38H2B8_TAXCH</name>
<keyword evidence="6" id="KW-0653">Protein transport</keyword>
<dbReference type="Pfam" id="PF03810">
    <property type="entry name" value="IBN_N"/>
    <property type="match status" value="1"/>
</dbReference>
<dbReference type="FunFam" id="1.25.10.10:FF:000158">
    <property type="entry name" value="ARM repeat superfamily protein"/>
    <property type="match status" value="1"/>
</dbReference>
<dbReference type="OMA" id="DCFHELC"/>
<keyword evidence="4" id="KW-0813">Transport</keyword>